<dbReference type="HOGENOM" id="CLU_469431_0_0_1"/>
<feature type="compositionally biased region" description="Polar residues" evidence="1">
    <location>
        <begin position="312"/>
        <end position="332"/>
    </location>
</feature>
<accession>A0A0C2WDL3</accession>
<feature type="region of interest" description="Disordered" evidence="1">
    <location>
        <begin position="190"/>
        <end position="210"/>
    </location>
</feature>
<dbReference type="CDD" id="cd12841">
    <property type="entry name" value="TM_EphA1"/>
    <property type="match status" value="1"/>
</dbReference>
<dbReference type="STRING" id="933852.A0A0C2WDL3"/>
<sequence>MSRNGTYDDTHPQIQYVPYALVSLKKITPLLSPITAYRYAPSDVWQLESNLNLYGPYTGTVHGATQANAKATILFFGSSVSVSCLLWPTGSNLTVTFDGDLVGTYNTAAVDAAPKVMFTIDNLLYGVINGMEHGYILTLEKAPNDPGWVSSVPERLSYLALLPARIGGASSSPSNSTSVSQLPTLSTSVTQSQFPSSSTSTSQSQFPPSSTAPSTGVVAGIVFSVILIVATLVAFIWYRRRRTQAALQFPGPSPFIEAGTKPGAKAPEQITRTTYPPIKIPFSLVPVQEQAVALVPLSSPHERCAAAVVVTTASEKPQSGGRNNSYTDSSLGLSASSIPPPSTLLSSSSASSGANMSLILQENSMLRDQVRRFAALQLTGGGAGVGGSLYNESRPEYHEPPPEYDPSAAWQLVTDLGTYGPYSGTVHDSTLANAKASIEFMGSSISVSCLLWPTGANFTATLDGILAGTYNTASTNLAEAVPKVVFTIDNLAFVSHTYTLVLAKAPNSPGWENTVSNNAPSHLYIDSITIGGTPDPLSDTIFILDYFNPPIPVAIFVYLNFRVPIPTINYLDSPVPIFVFL</sequence>
<feature type="transmembrane region" description="Helical" evidence="2">
    <location>
        <begin position="217"/>
        <end position="238"/>
    </location>
</feature>
<reference evidence="3 4" key="1">
    <citation type="submission" date="2014-04" db="EMBL/GenBank/DDBJ databases">
        <authorList>
            <consortium name="DOE Joint Genome Institute"/>
            <person name="Kuo A."/>
            <person name="Zuccaro A."/>
            <person name="Kohler A."/>
            <person name="Nagy L.G."/>
            <person name="Floudas D."/>
            <person name="Copeland A."/>
            <person name="Barry K.W."/>
            <person name="Cichocki N."/>
            <person name="Veneault-Fourrey C."/>
            <person name="LaButti K."/>
            <person name="Lindquist E.A."/>
            <person name="Lipzen A."/>
            <person name="Lundell T."/>
            <person name="Morin E."/>
            <person name="Murat C."/>
            <person name="Sun H."/>
            <person name="Tunlid A."/>
            <person name="Henrissat B."/>
            <person name="Grigoriev I.V."/>
            <person name="Hibbett D.S."/>
            <person name="Martin F."/>
            <person name="Nordberg H.P."/>
            <person name="Cantor M.N."/>
            <person name="Hua S.X."/>
        </authorList>
    </citation>
    <scope>NUCLEOTIDE SEQUENCE [LARGE SCALE GENOMIC DNA]</scope>
    <source>
        <strain evidence="3 4">MAFF 305830</strain>
    </source>
</reference>
<proteinExistence type="predicted"/>
<protein>
    <recommendedName>
        <fullName evidence="5">Transmembrane protein</fullName>
    </recommendedName>
</protein>
<keyword evidence="2" id="KW-0812">Transmembrane</keyword>
<dbReference type="OrthoDB" id="3245657at2759"/>
<name>A0A0C2WDL3_SERVB</name>
<keyword evidence="4" id="KW-1185">Reference proteome</keyword>
<evidence type="ECO:0000313" key="3">
    <source>
        <dbReference type="EMBL" id="KIM24563.1"/>
    </source>
</evidence>
<keyword evidence="2" id="KW-1133">Transmembrane helix</keyword>
<evidence type="ECO:0008006" key="5">
    <source>
        <dbReference type="Google" id="ProtNLM"/>
    </source>
</evidence>
<evidence type="ECO:0000256" key="1">
    <source>
        <dbReference type="SAM" id="MobiDB-lite"/>
    </source>
</evidence>
<dbReference type="EMBL" id="KN824322">
    <property type="protein sequence ID" value="KIM24563.1"/>
    <property type="molecule type" value="Genomic_DNA"/>
</dbReference>
<feature type="compositionally biased region" description="Low complexity" evidence="1">
    <location>
        <begin position="333"/>
        <end position="349"/>
    </location>
</feature>
<gene>
    <name evidence="3" type="ORF">M408DRAFT_26858</name>
</gene>
<dbReference type="AlphaFoldDB" id="A0A0C2WDL3"/>
<organism evidence="3 4">
    <name type="scientific">Serendipita vermifera MAFF 305830</name>
    <dbReference type="NCBI Taxonomy" id="933852"/>
    <lineage>
        <taxon>Eukaryota</taxon>
        <taxon>Fungi</taxon>
        <taxon>Dikarya</taxon>
        <taxon>Basidiomycota</taxon>
        <taxon>Agaricomycotina</taxon>
        <taxon>Agaricomycetes</taxon>
        <taxon>Sebacinales</taxon>
        <taxon>Serendipitaceae</taxon>
        <taxon>Serendipita</taxon>
    </lineage>
</organism>
<feature type="region of interest" description="Disordered" evidence="1">
    <location>
        <begin position="312"/>
        <end position="349"/>
    </location>
</feature>
<dbReference type="Gene3D" id="2.60.120.260">
    <property type="entry name" value="Galactose-binding domain-like"/>
    <property type="match status" value="1"/>
</dbReference>
<reference evidence="4" key="2">
    <citation type="submission" date="2015-01" db="EMBL/GenBank/DDBJ databases">
        <title>Evolutionary Origins and Diversification of the Mycorrhizal Mutualists.</title>
        <authorList>
            <consortium name="DOE Joint Genome Institute"/>
            <consortium name="Mycorrhizal Genomics Consortium"/>
            <person name="Kohler A."/>
            <person name="Kuo A."/>
            <person name="Nagy L.G."/>
            <person name="Floudas D."/>
            <person name="Copeland A."/>
            <person name="Barry K.W."/>
            <person name="Cichocki N."/>
            <person name="Veneault-Fourrey C."/>
            <person name="LaButti K."/>
            <person name="Lindquist E.A."/>
            <person name="Lipzen A."/>
            <person name="Lundell T."/>
            <person name="Morin E."/>
            <person name="Murat C."/>
            <person name="Riley R."/>
            <person name="Ohm R."/>
            <person name="Sun H."/>
            <person name="Tunlid A."/>
            <person name="Henrissat B."/>
            <person name="Grigoriev I.V."/>
            <person name="Hibbett D.S."/>
            <person name="Martin F."/>
        </authorList>
    </citation>
    <scope>NUCLEOTIDE SEQUENCE [LARGE SCALE GENOMIC DNA]</scope>
    <source>
        <strain evidence="4">MAFF 305830</strain>
    </source>
</reference>
<keyword evidence="2" id="KW-0472">Membrane</keyword>
<evidence type="ECO:0000256" key="2">
    <source>
        <dbReference type="SAM" id="Phobius"/>
    </source>
</evidence>
<dbReference type="Proteomes" id="UP000054097">
    <property type="component" value="Unassembled WGS sequence"/>
</dbReference>
<evidence type="ECO:0000313" key="4">
    <source>
        <dbReference type="Proteomes" id="UP000054097"/>
    </source>
</evidence>